<name>A0A414XL94_9BACT</name>
<comment type="caution">
    <text evidence="2">The sequence shown here is derived from an EMBL/GenBank/DDBJ whole genome shotgun (WGS) entry which is preliminary data.</text>
</comment>
<protein>
    <submittedName>
        <fullName evidence="2">Uncharacterized protein</fullName>
    </submittedName>
</protein>
<evidence type="ECO:0000313" key="2">
    <source>
        <dbReference type="EMBL" id="RHH74682.1"/>
    </source>
</evidence>
<dbReference type="AlphaFoldDB" id="A0A414XL94"/>
<dbReference type="EMBL" id="QRKC01000011">
    <property type="protein sequence ID" value="RHH74682.1"/>
    <property type="molecule type" value="Genomic_DNA"/>
</dbReference>
<dbReference type="Proteomes" id="UP000283732">
    <property type="component" value="Unassembled WGS sequence"/>
</dbReference>
<dbReference type="Proteomes" id="UP000285173">
    <property type="component" value="Unassembled WGS sequence"/>
</dbReference>
<proteinExistence type="predicted"/>
<evidence type="ECO:0000313" key="1">
    <source>
        <dbReference type="EMBL" id="RGZ50293.1"/>
    </source>
</evidence>
<reference evidence="3 4" key="1">
    <citation type="submission" date="2018-08" db="EMBL/GenBank/DDBJ databases">
        <title>A genome reference for cultivated species of the human gut microbiota.</title>
        <authorList>
            <person name="Zou Y."/>
            <person name="Xue W."/>
            <person name="Luo G."/>
        </authorList>
    </citation>
    <scope>NUCLEOTIDE SEQUENCE [LARGE SCALE GENOMIC DNA]</scope>
    <source>
        <strain evidence="2 3">AM16-50</strain>
        <strain evidence="1 4">AM50-15</strain>
    </source>
</reference>
<organism evidence="2 3">
    <name type="scientific">Parabacteroides merdae</name>
    <dbReference type="NCBI Taxonomy" id="46503"/>
    <lineage>
        <taxon>Bacteria</taxon>
        <taxon>Pseudomonadati</taxon>
        <taxon>Bacteroidota</taxon>
        <taxon>Bacteroidia</taxon>
        <taxon>Bacteroidales</taxon>
        <taxon>Tannerellaceae</taxon>
        <taxon>Parabacteroides</taxon>
    </lineage>
</organism>
<evidence type="ECO:0000313" key="4">
    <source>
        <dbReference type="Proteomes" id="UP000285173"/>
    </source>
</evidence>
<accession>A0A414XL94</accession>
<sequence length="91" mass="10418">MTKQIKNVLIRDLTAEDNQTIQAVMRETGCYQASKALLRTAYAYLRLVAMSHRQTVRIKQLEAENRVLRQSTAAIVEAVRKIEKVLSEKNT</sequence>
<dbReference type="RefSeq" id="WP_122202667.1">
    <property type="nucleotide sequence ID" value="NZ_QRKC01000011.1"/>
</dbReference>
<evidence type="ECO:0000313" key="3">
    <source>
        <dbReference type="Proteomes" id="UP000283732"/>
    </source>
</evidence>
<dbReference type="EMBL" id="QSEF01000004">
    <property type="protein sequence ID" value="RGZ50293.1"/>
    <property type="molecule type" value="Genomic_DNA"/>
</dbReference>
<gene>
    <name evidence="2" type="ORF">DW191_17355</name>
    <name evidence="1" type="ORF">DW986_03235</name>
</gene>